<dbReference type="Pfam" id="PF13193">
    <property type="entry name" value="AMP-binding_C"/>
    <property type="match status" value="1"/>
</dbReference>
<gene>
    <name evidence="3" type="ORF">GCM10022402_43680</name>
</gene>
<dbReference type="Proteomes" id="UP001500908">
    <property type="component" value="Unassembled WGS sequence"/>
</dbReference>
<organism evidence="3 4">
    <name type="scientific">Salinactinospora qingdaonensis</name>
    <dbReference type="NCBI Taxonomy" id="702744"/>
    <lineage>
        <taxon>Bacteria</taxon>
        <taxon>Bacillati</taxon>
        <taxon>Actinomycetota</taxon>
        <taxon>Actinomycetes</taxon>
        <taxon>Streptosporangiales</taxon>
        <taxon>Nocardiopsidaceae</taxon>
        <taxon>Salinactinospora</taxon>
    </lineage>
</organism>
<proteinExistence type="predicted"/>
<dbReference type="SUPFAM" id="SSF56801">
    <property type="entry name" value="Acetyl-CoA synthetase-like"/>
    <property type="match status" value="1"/>
</dbReference>
<evidence type="ECO:0000259" key="2">
    <source>
        <dbReference type="Pfam" id="PF13193"/>
    </source>
</evidence>
<dbReference type="InterPro" id="IPR000873">
    <property type="entry name" value="AMP-dep_synth/lig_dom"/>
</dbReference>
<dbReference type="Gene3D" id="3.30.300.30">
    <property type="match status" value="1"/>
</dbReference>
<dbReference type="InterPro" id="IPR042099">
    <property type="entry name" value="ANL_N_sf"/>
</dbReference>
<dbReference type="InterPro" id="IPR045851">
    <property type="entry name" value="AMP-bd_C_sf"/>
</dbReference>
<name>A0ABP7GDK6_9ACTN</name>
<evidence type="ECO:0008006" key="5">
    <source>
        <dbReference type="Google" id="ProtNLM"/>
    </source>
</evidence>
<dbReference type="InterPro" id="IPR025110">
    <property type="entry name" value="AMP-bd_C"/>
</dbReference>
<dbReference type="EMBL" id="BAABDD010000032">
    <property type="protein sequence ID" value="GAA3761153.1"/>
    <property type="molecule type" value="Genomic_DNA"/>
</dbReference>
<dbReference type="Pfam" id="PF00501">
    <property type="entry name" value="AMP-binding"/>
    <property type="match status" value="1"/>
</dbReference>
<evidence type="ECO:0000313" key="3">
    <source>
        <dbReference type="EMBL" id="GAA3761153.1"/>
    </source>
</evidence>
<protein>
    <recommendedName>
        <fullName evidence="5">Acyl-CoA synthetase (AMP-forming)/AMP-acid ligase II</fullName>
    </recommendedName>
</protein>
<dbReference type="PANTHER" id="PTHR43767">
    <property type="entry name" value="LONG-CHAIN-FATTY-ACID--COA LIGASE"/>
    <property type="match status" value="1"/>
</dbReference>
<dbReference type="PANTHER" id="PTHR43767:SF1">
    <property type="entry name" value="NONRIBOSOMAL PEPTIDE SYNTHASE PES1 (EUROFUNG)-RELATED"/>
    <property type="match status" value="1"/>
</dbReference>
<keyword evidence="4" id="KW-1185">Reference proteome</keyword>
<dbReference type="CDD" id="cd04433">
    <property type="entry name" value="AFD_class_I"/>
    <property type="match status" value="1"/>
</dbReference>
<reference evidence="4" key="1">
    <citation type="journal article" date="2019" name="Int. J. Syst. Evol. Microbiol.">
        <title>The Global Catalogue of Microorganisms (GCM) 10K type strain sequencing project: providing services to taxonomists for standard genome sequencing and annotation.</title>
        <authorList>
            <consortium name="The Broad Institute Genomics Platform"/>
            <consortium name="The Broad Institute Genome Sequencing Center for Infectious Disease"/>
            <person name="Wu L."/>
            <person name="Ma J."/>
        </authorList>
    </citation>
    <scope>NUCLEOTIDE SEQUENCE [LARGE SCALE GENOMIC DNA]</scope>
    <source>
        <strain evidence="4">JCM 17137</strain>
    </source>
</reference>
<dbReference type="Gene3D" id="3.40.50.12780">
    <property type="entry name" value="N-terminal domain of ligase-like"/>
    <property type="match status" value="1"/>
</dbReference>
<comment type="caution">
    <text evidence="3">The sequence shown here is derived from an EMBL/GenBank/DDBJ whole genome shotgun (WGS) entry which is preliminary data.</text>
</comment>
<feature type="domain" description="AMP-binding enzyme C-terminal" evidence="2">
    <location>
        <begin position="447"/>
        <end position="525"/>
    </location>
</feature>
<dbReference type="InterPro" id="IPR050237">
    <property type="entry name" value="ATP-dep_AMP-bd_enzyme"/>
</dbReference>
<feature type="domain" description="AMP-dependent synthetase/ligase" evidence="1">
    <location>
        <begin position="35"/>
        <end position="395"/>
    </location>
</feature>
<evidence type="ECO:0000259" key="1">
    <source>
        <dbReference type="Pfam" id="PF00501"/>
    </source>
</evidence>
<sequence length="556" mass="57627">MSSNGVVLADQVPAALRRAWVTQGHCPDRDTFSLFSEHAAAHPARPAVIDTEGTLDYAALDAVARRIALALLAAGLGPTDIVAIQVPNGRRAVAAELAVAAIGALALPYPCGRGRSDSLALLGRSRASAVIAADRAGELRPAAELAALRDHLPHLREILVFGAAPPGCRRLPEEDTLPGWQPAAVDAEAPARVLVSSGSEAEPKMVAYSHNAMCGGRGNYIGALHGGAEPMRALLLAPLASSYGSCGSVTLARHGGTLLVLDVFDPAAALEMIERHGPTHVYGVPTMLSRIAALAGPGGVAHPPRAVVASGAALHAETAASCRDRFGCPVINVYGSADGVNCHTGADESAVAEGVVGHPDPAVAEIAVTGPDGEPLPEGREGEIRARGPMTPLCYVNAPELDARYRTSGGWVRTGDRGVLLSDGALRVVDRIKRVVIRGGYNISPLEVERHISTHPDVADVSCVAVPDAELGERLCACVAQPPAAAPLTLPDLTDYLERQRGLERRKLPEKLLVLPELPLGPTGKVCRHTLADLASGAATASATPHAQPIRQGGRP</sequence>
<accession>A0ABP7GDK6</accession>
<evidence type="ECO:0000313" key="4">
    <source>
        <dbReference type="Proteomes" id="UP001500908"/>
    </source>
</evidence>